<dbReference type="FunFam" id="1.10.287.130:FF:000002">
    <property type="entry name" value="Two-component osmosensing histidine kinase"/>
    <property type="match status" value="1"/>
</dbReference>
<evidence type="ECO:0000256" key="9">
    <source>
        <dbReference type="ARBA" id="ARBA00022777"/>
    </source>
</evidence>
<proteinExistence type="predicted"/>
<organism evidence="22 23">
    <name type="scientific">Candidatus Defluviicoccus seviourii</name>
    <dbReference type="NCBI Taxonomy" id="2565273"/>
    <lineage>
        <taxon>Bacteria</taxon>
        <taxon>Pseudomonadati</taxon>
        <taxon>Pseudomonadota</taxon>
        <taxon>Alphaproteobacteria</taxon>
        <taxon>Rhodospirillales</taxon>
        <taxon>Rhodospirillaceae</taxon>
        <taxon>Defluviicoccus</taxon>
    </lineage>
</organism>
<dbReference type="InterPro" id="IPR005467">
    <property type="entry name" value="His_kinase_dom"/>
</dbReference>
<dbReference type="GO" id="GO:0005524">
    <property type="term" value="F:ATP binding"/>
    <property type="evidence" value="ECO:0007669"/>
    <property type="project" value="UniProtKB-KW"/>
</dbReference>
<evidence type="ECO:0000259" key="20">
    <source>
        <dbReference type="PROSITE" id="PS50110"/>
    </source>
</evidence>
<gene>
    <name evidence="22" type="ORF">DF3PA_120006</name>
</gene>
<dbReference type="SMART" id="SM00448">
    <property type="entry name" value="REC"/>
    <property type="match status" value="1"/>
</dbReference>
<reference evidence="22" key="1">
    <citation type="submission" date="2018-11" db="EMBL/GenBank/DDBJ databases">
        <authorList>
            <person name="Onetto C."/>
        </authorList>
    </citation>
    <scope>NUCLEOTIDE SEQUENCE [LARGE SCALE GENOMIC DNA]</scope>
</reference>
<evidence type="ECO:0000256" key="13">
    <source>
        <dbReference type="ARBA" id="ARBA00023136"/>
    </source>
</evidence>
<dbReference type="SUPFAM" id="SSF55874">
    <property type="entry name" value="ATPase domain of HSP90 chaperone/DNA topoisomerase II/histidine kinase"/>
    <property type="match status" value="1"/>
</dbReference>
<dbReference type="InterPro" id="IPR004358">
    <property type="entry name" value="Sig_transdc_His_kin-like_C"/>
</dbReference>
<evidence type="ECO:0000256" key="8">
    <source>
        <dbReference type="ARBA" id="ARBA00022741"/>
    </source>
</evidence>
<evidence type="ECO:0000256" key="18">
    <source>
        <dbReference type="SAM" id="Phobius"/>
    </source>
</evidence>
<dbReference type="Pfam" id="PF00072">
    <property type="entry name" value="Response_reg"/>
    <property type="match status" value="1"/>
</dbReference>
<comment type="catalytic activity">
    <reaction evidence="1">
        <text>ATP + protein L-histidine = ADP + protein N-phospho-L-histidine.</text>
        <dbReference type="EC" id="2.7.13.3"/>
    </reaction>
</comment>
<dbReference type="SUPFAM" id="SSF52172">
    <property type="entry name" value="CheY-like"/>
    <property type="match status" value="1"/>
</dbReference>
<dbReference type="AlphaFoldDB" id="A0A564WD32"/>
<protein>
    <recommendedName>
        <fullName evidence="15">Sensory/regulatory protein RpfC</fullName>
        <ecNumber evidence="3">2.7.13.3</ecNumber>
    </recommendedName>
</protein>
<dbReference type="PROSITE" id="PS50110">
    <property type="entry name" value="RESPONSE_REGULATORY"/>
    <property type="match status" value="1"/>
</dbReference>
<evidence type="ECO:0000256" key="17">
    <source>
        <dbReference type="PROSITE-ProRule" id="PRU00169"/>
    </source>
</evidence>
<dbReference type="Gene3D" id="3.40.50.2300">
    <property type="match status" value="1"/>
</dbReference>
<dbReference type="Proteomes" id="UP000326641">
    <property type="component" value="Unassembled WGS sequence"/>
</dbReference>
<dbReference type="GO" id="GO:0005886">
    <property type="term" value="C:plasma membrane"/>
    <property type="evidence" value="ECO:0007669"/>
    <property type="project" value="UniProtKB-SubCell"/>
</dbReference>
<dbReference type="CDD" id="cd17546">
    <property type="entry name" value="REC_hyHK_CKI1_RcsC-like"/>
    <property type="match status" value="1"/>
</dbReference>
<dbReference type="Gene3D" id="1.20.120.160">
    <property type="entry name" value="HPT domain"/>
    <property type="match status" value="1"/>
</dbReference>
<keyword evidence="23" id="KW-1185">Reference proteome</keyword>
<evidence type="ECO:0000256" key="14">
    <source>
        <dbReference type="ARBA" id="ARBA00064003"/>
    </source>
</evidence>
<dbReference type="InterPro" id="IPR001789">
    <property type="entry name" value="Sig_transdc_resp-reg_receiver"/>
</dbReference>
<keyword evidence="6" id="KW-0808">Transferase</keyword>
<dbReference type="PROSITE" id="PS50894">
    <property type="entry name" value="HPT"/>
    <property type="match status" value="1"/>
</dbReference>
<dbReference type="Gene3D" id="1.10.287.130">
    <property type="match status" value="1"/>
</dbReference>
<evidence type="ECO:0000256" key="15">
    <source>
        <dbReference type="ARBA" id="ARBA00068150"/>
    </source>
</evidence>
<dbReference type="SUPFAM" id="SSF47226">
    <property type="entry name" value="Histidine-containing phosphotransfer domain, HPT domain"/>
    <property type="match status" value="1"/>
</dbReference>
<feature type="domain" description="Response regulatory" evidence="20">
    <location>
        <begin position="584"/>
        <end position="701"/>
    </location>
</feature>
<evidence type="ECO:0000256" key="4">
    <source>
        <dbReference type="ARBA" id="ARBA00022475"/>
    </source>
</evidence>
<evidence type="ECO:0000256" key="6">
    <source>
        <dbReference type="ARBA" id="ARBA00022679"/>
    </source>
</evidence>
<dbReference type="GO" id="GO:0000155">
    <property type="term" value="F:phosphorelay sensor kinase activity"/>
    <property type="evidence" value="ECO:0007669"/>
    <property type="project" value="InterPro"/>
</dbReference>
<dbReference type="FunFam" id="3.30.565.10:FF:000010">
    <property type="entry name" value="Sensor histidine kinase RcsC"/>
    <property type="match status" value="1"/>
</dbReference>
<keyword evidence="5 17" id="KW-0597">Phosphoprotein</keyword>
<dbReference type="PROSITE" id="PS50109">
    <property type="entry name" value="HIS_KIN"/>
    <property type="match status" value="1"/>
</dbReference>
<evidence type="ECO:0000256" key="11">
    <source>
        <dbReference type="ARBA" id="ARBA00022989"/>
    </source>
</evidence>
<dbReference type="InterPro" id="IPR008207">
    <property type="entry name" value="Sig_transdc_His_kin_Hpt_dom"/>
</dbReference>
<evidence type="ECO:0000256" key="5">
    <source>
        <dbReference type="ARBA" id="ARBA00022553"/>
    </source>
</evidence>
<dbReference type="PRINTS" id="PR00344">
    <property type="entry name" value="BCTRLSENSOR"/>
</dbReference>
<feature type="transmembrane region" description="Helical" evidence="18">
    <location>
        <begin position="175"/>
        <end position="194"/>
    </location>
</feature>
<dbReference type="InterPro" id="IPR036097">
    <property type="entry name" value="HisK_dim/P_sf"/>
</dbReference>
<dbReference type="SMART" id="SM00387">
    <property type="entry name" value="HATPase_c"/>
    <property type="match status" value="1"/>
</dbReference>
<dbReference type="Pfam" id="PF00512">
    <property type="entry name" value="HisKA"/>
    <property type="match status" value="1"/>
</dbReference>
<evidence type="ECO:0000256" key="16">
    <source>
        <dbReference type="PROSITE-ProRule" id="PRU00110"/>
    </source>
</evidence>
<dbReference type="CDD" id="cd16922">
    <property type="entry name" value="HATPase_EvgS-ArcB-TorS-like"/>
    <property type="match status" value="1"/>
</dbReference>
<evidence type="ECO:0000313" key="23">
    <source>
        <dbReference type="Proteomes" id="UP000326641"/>
    </source>
</evidence>
<keyword evidence="9" id="KW-0418">Kinase</keyword>
<feature type="domain" description="Histidine kinase" evidence="19">
    <location>
        <begin position="217"/>
        <end position="439"/>
    </location>
</feature>
<comment type="caution">
    <text evidence="22">The sequence shown here is derived from an EMBL/GenBank/DDBJ whole genome shotgun (WGS) entry which is preliminary data.</text>
</comment>
<evidence type="ECO:0000256" key="7">
    <source>
        <dbReference type="ARBA" id="ARBA00022692"/>
    </source>
</evidence>
<evidence type="ECO:0000256" key="3">
    <source>
        <dbReference type="ARBA" id="ARBA00012438"/>
    </source>
</evidence>
<keyword evidence="7 18" id="KW-0812">Transmembrane</keyword>
<dbReference type="InterPro" id="IPR003661">
    <property type="entry name" value="HisK_dim/P_dom"/>
</dbReference>
<dbReference type="InterPro" id="IPR011006">
    <property type="entry name" value="CheY-like_superfamily"/>
</dbReference>
<dbReference type="PANTHER" id="PTHR45339">
    <property type="entry name" value="HYBRID SIGNAL TRANSDUCTION HISTIDINE KINASE J"/>
    <property type="match status" value="1"/>
</dbReference>
<evidence type="ECO:0000256" key="10">
    <source>
        <dbReference type="ARBA" id="ARBA00022840"/>
    </source>
</evidence>
<dbReference type="Pfam" id="PF02518">
    <property type="entry name" value="HATPase_c"/>
    <property type="match status" value="1"/>
</dbReference>
<accession>A0A564WD32</accession>
<feature type="modified residue" description="Phosphohistidine" evidence="16">
    <location>
        <position position="802"/>
    </location>
</feature>
<evidence type="ECO:0000259" key="21">
    <source>
        <dbReference type="PROSITE" id="PS50894"/>
    </source>
</evidence>
<keyword evidence="4" id="KW-1003">Cell membrane</keyword>
<dbReference type="InterPro" id="IPR036890">
    <property type="entry name" value="HATPase_C_sf"/>
</dbReference>
<feature type="domain" description="HPt" evidence="21">
    <location>
        <begin position="763"/>
        <end position="864"/>
    </location>
</feature>
<keyword evidence="12" id="KW-0902">Two-component regulatory system</keyword>
<feature type="transmembrane region" description="Helical" evidence="18">
    <location>
        <begin position="76"/>
        <end position="96"/>
    </location>
</feature>
<dbReference type="InterPro" id="IPR036641">
    <property type="entry name" value="HPT_dom_sf"/>
</dbReference>
<dbReference type="Gene3D" id="3.30.565.10">
    <property type="entry name" value="Histidine kinase-like ATPase, C-terminal domain"/>
    <property type="match status" value="1"/>
</dbReference>
<dbReference type="EMBL" id="UXAT02000004">
    <property type="protein sequence ID" value="VUX45404.1"/>
    <property type="molecule type" value="Genomic_DNA"/>
</dbReference>
<comment type="subcellular location">
    <subcellularLocation>
        <location evidence="2">Cell membrane</location>
        <topology evidence="2">Multi-pass membrane protein</topology>
    </subcellularLocation>
</comment>
<evidence type="ECO:0000256" key="1">
    <source>
        <dbReference type="ARBA" id="ARBA00000085"/>
    </source>
</evidence>
<keyword evidence="10" id="KW-0067">ATP-binding</keyword>
<evidence type="ECO:0000259" key="19">
    <source>
        <dbReference type="PROSITE" id="PS50109"/>
    </source>
</evidence>
<dbReference type="SMART" id="SM00388">
    <property type="entry name" value="HisKA"/>
    <property type="match status" value="1"/>
</dbReference>
<dbReference type="EC" id="2.7.13.3" evidence="3"/>
<keyword evidence="11 18" id="KW-1133">Transmembrane helix</keyword>
<evidence type="ECO:0000256" key="12">
    <source>
        <dbReference type="ARBA" id="ARBA00023012"/>
    </source>
</evidence>
<comment type="subunit">
    <text evidence="14">At low DSF concentrations, interacts with RpfF.</text>
</comment>
<evidence type="ECO:0000256" key="2">
    <source>
        <dbReference type="ARBA" id="ARBA00004651"/>
    </source>
</evidence>
<feature type="modified residue" description="4-aspartylphosphate" evidence="17">
    <location>
        <position position="633"/>
    </location>
</feature>
<keyword evidence="8" id="KW-0547">Nucleotide-binding</keyword>
<feature type="transmembrane region" description="Helical" evidence="18">
    <location>
        <begin position="116"/>
        <end position="135"/>
    </location>
</feature>
<feature type="transmembrane region" description="Helical" evidence="18">
    <location>
        <begin position="147"/>
        <end position="169"/>
    </location>
</feature>
<dbReference type="InterPro" id="IPR003594">
    <property type="entry name" value="HATPase_dom"/>
</dbReference>
<name>A0A564WD32_9PROT</name>
<dbReference type="SUPFAM" id="SSF47384">
    <property type="entry name" value="Homodimeric domain of signal transducing histidine kinase"/>
    <property type="match status" value="1"/>
</dbReference>
<feature type="transmembrane region" description="Helical" evidence="18">
    <location>
        <begin position="43"/>
        <end position="64"/>
    </location>
</feature>
<dbReference type="CDD" id="cd00082">
    <property type="entry name" value="HisKA"/>
    <property type="match status" value="1"/>
</dbReference>
<sequence length="871" mass="93338">MPTNEARPAEERENSASTWRQWLQPEWIARRLKERSDSEHEQAAIRIAIVGTLFAYLAFVGLMAEAHSREVELGAMLSGGYLAVSIGYLVLIIVMPQESPGRRLTAMVTDFALTSAFMYFGGKAAAPFYPIYLWVALGNGFRFGLPYLAASVSAAVTGFFMVILSSPFWQEQQALGIGLLIALILIPAYSASLIRKLTEAKAQAEAANTAKSQFLANMSHELRTPLNAIIGMSDLLQRTRLDTDQREMTKTVRASGSQLLALIDDILDLSRIEASKLPIIAVEFDLHRELADLAVLFRPQAERKRLRWGIHIASDVPIAVHGDGRRLRQVLINLMANALKFTDAGHVFVSVSTVPSPAVGVAMVRFEVCDTGIGIDQAQQARIFDRFTQAEEGINRRYGGSGLGLAITRNLVELLNGSLSLVSAPGCGSTFAVEVPLRVVEAAAAGQTVSLPNAVVIRSASASVRESLERMAAELGIRVAAAPDDAGAVEGVVLLDAADTDGSHEATGSFCPIGRAPTVRIVSGEDGAATPIGFCASLRLPCDRQALARVLHFADALTPDAGAADASLAGVTAAGGSPASPPLSVLIAEDNPVNQKVTRRILEYAGHTVTVVADGEAALDKLQEEQFDLVIVDLNMPKVSGLEVIKLHRMATLGERRTPVIVLSADAMPETARACTEAGADAYLTKPVEPRRLLDAITRLATAEAPACPRAGDEGTREAIDANDTDATDRNRVMPISAHPRYRGEAYPAVNWSVVGSLKQFGGEQFVAETVAEYLSNADALISAIQEAALQCDVVSFRDQVHALRGTSGNVGAEALWRLCRSVSGMTLERLREEGGEFSTRLQHELIRFRQEHAGATTARQQSSPSLGTPS</sequence>
<keyword evidence="13 18" id="KW-0472">Membrane</keyword>
<dbReference type="PANTHER" id="PTHR45339:SF1">
    <property type="entry name" value="HYBRID SIGNAL TRANSDUCTION HISTIDINE KINASE J"/>
    <property type="match status" value="1"/>
</dbReference>
<evidence type="ECO:0000313" key="22">
    <source>
        <dbReference type="EMBL" id="VUX45404.1"/>
    </source>
</evidence>